<dbReference type="Proteomes" id="UP000007129">
    <property type="component" value="Unassembled WGS sequence"/>
</dbReference>
<feature type="compositionally biased region" description="Polar residues" evidence="3">
    <location>
        <begin position="199"/>
        <end position="209"/>
    </location>
</feature>
<dbReference type="Pfam" id="PF11951">
    <property type="entry name" value="Fungal_trans_2"/>
    <property type="match status" value="1"/>
</dbReference>
<comment type="caution">
    <text evidence="4">The sequence shown here is derived from an EMBL/GenBank/DDBJ whole genome shotgun (WGS) entry which is preliminary data.</text>
</comment>
<accession>K2T106</accession>
<feature type="region of interest" description="Disordered" evidence="3">
    <location>
        <begin position="123"/>
        <end position="153"/>
    </location>
</feature>
<keyword evidence="2" id="KW-0539">Nucleus</keyword>
<evidence type="ECO:0000256" key="3">
    <source>
        <dbReference type="SAM" id="MobiDB-lite"/>
    </source>
</evidence>
<dbReference type="InterPro" id="IPR021858">
    <property type="entry name" value="Fun_TF"/>
</dbReference>
<dbReference type="EMBL" id="AHHD01000006">
    <property type="protein sequence ID" value="EKG22590.1"/>
    <property type="molecule type" value="Genomic_DNA"/>
</dbReference>
<dbReference type="PANTHER" id="PTHR37534:SF25">
    <property type="entry name" value="ZN(II)2CYS6 TRANSCRIPTION FACTOR (EUROFUNG)"/>
    <property type="match status" value="1"/>
</dbReference>
<dbReference type="CDD" id="cd12148">
    <property type="entry name" value="fungal_TF_MHR"/>
    <property type="match status" value="1"/>
</dbReference>
<evidence type="ECO:0000313" key="5">
    <source>
        <dbReference type="Proteomes" id="UP000007129"/>
    </source>
</evidence>
<dbReference type="InParanoid" id="K2T106"/>
<dbReference type="OrthoDB" id="4525710at2759"/>
<proteinExistence type="predicted"/>
<dbReference type="AlphaFoldDB" id="K2T106"/>
<sequence length="593" mass="65996">MRRRATEAFTAHDLLCRLVRGNNAHLAPRSVSPWRASGVTQPGSTICERCNKAGRECRRGLTIRFRPVTSVREKRAAADDKDKTYEFRWNRSQVWVRVPPAVTFATPAASLEDLDEDVAVTYSPQADFSPEETPQRDPQTGHARRVPDLTGFSETTTTASAVAVIPASSGPSSSEPQQGILELDSGFSPFGTEGDAAHSCTTPVLQNEGEQGGDGSTVASGASYWRSALYQPSTTWPLKSESEARLFHHFVRNLGVWVDCCDEKFHFVTEVPQRALNYPVIANAILALSSRHIARVSGAEDFHSAEYMSKCLQMMIPVLDDPLGALDENLLAAIVILRLYEEMDDIDEKCHLYGGTRLLNSIAKFVPSGGLGEAASWIFLRQDIYVSLTTGQPLNIDLNIFRESPSFHADTSSAWANRMIFIFAEILNYSCQPGELPSLDRWKELEEQAEAWNDTKPWHFRPLWTREDASPFPEIWMMGPAHVVGQQYYSLSKILLGTFDPRLTRLGFSSHKVRKAAEASIVEHLRNVIGLAISNDGVPAATFHASHILCACGSYLEDERDREGALQFLLDLEKKIGWRSSRIIANLREQWGA</sequence>
<dbReference type="GO" id="GO:0003700">
    <property type="term" value="F:DNA-binding transcription factor activity"/>
    <property type="evidence" value="ECO:0007669"/>
    <property type="project" value="TreeGrafter"/>
</dbReference>
<protein>
    <recommendedName>
        <fullName evidence="6">ARCA-like protein</fullName>
    </recommendedName>
</protein>
<reference evidence="4 5" key="1">
    <citation type="journal article" date="2012" name="BMC Genomics">
        <title>Tools to kill: Genome of one of the most destructive plant pathogenic fungi Macrophomina phaseolina.</title>
        <authorList>
            <person name="Islam M.S."/>
            <person name="Haque M.S."/>
            <person name="Islam M.M."/>
            <person name="Emdad E.M."/>
            <person name="Halim A."/>
            <person name="Hossen Q.M.M."/>
            <person name="Hossain M.Z."/>
            <person name="Ahmed B."/>
            <person name="Rahim S."/>
            <person name="Rahman M.S."/>
            <person name="Alam M.M."/>
            <person name="Hou S."/>
            <person name="Wan X."/>
            <person name="Saito J.A."/>
            <person name="Alam M."/>
        </authorList>
    </citation>
    <scope>NUCLEOTIDE SEQUENCE [LARGE SCALE GENOMIC DNA]</scope>
    <source>
        <strain evidence="4 5">MS6</strain>
    </source>
</reference>
<dbReference type="GO" id="GO:0045944">
    <property type="term" value="P:positive regulation of transcription by RNA polymerase II"/>
    <property type="evidence" value="ECO:0007669"/>
    <property type="project" value="TreeGrafter"/>
</dbReference>
<dbReference type="GO" id="GO:0000976">
    <property type="term" value="F:transcription cis-regulatory region binding"/>
    <property type="evidence" value="ECO:0007669"/>
    <property type="project" value="TreeGrafter"/>
</dbReference>
<name>K2T106_MACPH</name>
<feature type="region of interest" description="Disordered" evidence="3">
    <location>
        <begin position="166"/>
        <end position="218"/>
    </location>
</feature>
<evidence type="ECO:0000256" key="1">
    <source>
        <dbReference type="ARBA" id="ARBA00004123"/>
    </source>
</evidence>
<dbReference type="VEuPathDB" id="FungiDB:MPH_00058"/>
<evidence type="ECO:0008006" key="6">
    <source>
        <dbReference type="Google" id="ProtNLM"/>
    </source>
</evidence>
<comment type="subcellular location">
    <subcellularLocation>
        <location evidence="1">Nucleus</location>
    </subcellularLocation>
</comment>
<gene>
    <name evidence="4" type="ORF">MPH_00058</name>
</gene>
<dbReference type="GO" id="GO:0005634">
    <property type="term" value="C:nucleus"/>
    <property type="evidence" value="ECO:0007669"/>
    <property type="project" value="UniProtKB-SubCell"/>
</dbReference>
<dbReference type="PANTHER" id="PTHR37534">
    <property type="entry name" value="TRANSCRIPTIONAL ACTIVATOR PROTEIN UGA3"/>
    <property type="match status" value="1"/>
</dbReference>
<feature type="compositionally biased region" description="Low complexity" evidence="3">
    <location>
        <begin position="166"/>
        <end position="180"/>
    </location>
</feature>
<dbReference type="STRING" id="1126212.K2T106"/>
<dbReference type="eggNOG" id="ENOG502SJKS">
    <property type="taxonomic scope" value="Eukaryota"/>
</dbReference>
<evidence type="ECO:0000313" key="4">
    <source>
        <dbReference type="EMBL" id="EKG22590.1"/>
    </source>
</evidence>
<evidence type="ECO:0000256" key="2">
    <source>
        <dbReference type="ARBA" id="ARBA00023242"/>
    </source>
</evidence>
<organism evidence="4 5">
    <name type="scientific">Macrophomina phaseolina (strain MS6)</name>
    <name type="common">Charcoal rot fungus</name>
    <dbReference type="NCBI Taxonomy" id="1126212"/>
    <lineage>
        <taxon>Eukaryota</taxon>
        <taxon>Fungi</taxon>
        <taxon>Dikarya</taxon>
        <taxon>Ascomycota</taxon>
        <taxon>Pezizomycotina</taxon>
        <taxon>Dothideomycetes</taxon>
        <taxon>Dothideomycetes incertae sedis</taxon>
        <taxon>Botryosphaeriales</taxon>
        <taxon>Botryosphaeriaceae</taxon>
        <taxon>Macrophomina</taxon>
    </lineage>
</organism>
<dbReference type="HOGENOM" id="CLU_008719_1_2_1"/>